<protein>
    <submittedName>
        <fullName evidence="1">Uncharacterized protein</fullName>
    </submittedName>
</protein>
<dbReference type="EnsemblMetazoa" id="tetur26g00580.1">
    <property type="protein sequence ID" value="tetur26g00580.1"/>
    <property type="gene ID" value="tetur26g00580"/>
</dbReference>
<dbReference type="Gene3D" id="2.120.10.30">
    <property type="entry name" value="TolB, C-terminal domain"/>
    <property type="match status" value="1"/>
</dbReference>
<keyword evidence="2" id="KW-1185">Reference proteome</keyword>
<dbReference type="HOGENOM" id="CLU_2906976_0_0_1"/>
<accession>T1KXL4</accession>
<evidence type="ECO:0000313" key="2">
    <source>
        <dbReference type="Proteomes" id="UP000015104"/>
    </source>
</evidence>
<reference evidence="2" key="1">
    <citation type="submission" date="2011-08" db="EMBL/GenBank/DDBJ databases">
        <authorList>
            <person name="Rombauts S."/>
        </authorList>
    </citation>
    <scope>NUCLEOTIDE SEQUENCE</scope>
    <source>
        <strain evidence="2">London</strain>
    </source>
</reference>
<name>T1KXL4_TETUR</name>
<reference evidence="1" key="2">
    <citation type="submission" date="2015-06" db="UniProtKB">
        <authorList>
            <consortium name="EnsemblMetazoa"/>
        </authorList>
    </citation>
    <scope>IDENTIFICATION</scope>
</reference>
<proteinExistence type="predicted"/>
<organism evidence="1 2">
    <name type="scientific">Tetranychus urticae</name>
    <name type="common">Two-spotted spider mite</name>
    <dbReference type="NCBI Taxonomy" id="32264"/>
    <lineage>
        <taxon>Eukaryota</taxon>
        <taxon>Metazoa</taxon>
        <taxon>Ecdysozoa</taxon>
        <taxon>Arthropoda</taxon>
        <taxon>Chelicerata</taxon>
        <taxon>Arachnida</taxon>
        <taxon>Acari</taxon>
        <taxon>Acariformes</taxon>
        <taxon>Trombidiformes</taxon>
        <taxon>Prostigmata</taxon>
        <taxon>Eleutherengona</taxon>
        <taxon>Raphignathae</taxon>
        <taxon>Tetranychoidea</taxon>
        <taxon>Tetranychidae</taxon>
        <taxon>Tetranychus</taxon>
    </lineage>
</organism>
<dbReference type="AlphaFoldDB" id="T1KXL4"/>
<sequence length="77" mass="9005">MTYQTKLYRTLDPSYDRPGSITIEVKKRFIFWTNIGADPNRPFDFPKFIERIDITDGEPKTQKIVETNILRPVGLVC</sequence>
<evidence type="ECO:0000313" key="1">
    <source>
        <dbReference type="EnsemblMetazoa" id="tetur26g00580.1"/>
    </source>
</evidence>
<dbReference type="Proteomes" id="UP000015104">
    <property type="component" value="Unassembled WGS sequence"/>
</dbReference>
<dbReference type="InterPro" id="IPR011042">
    <property type="entry name" value="6-blade_b-propeller_TolB-like"/>
</dbReference>
<dbReference type="EMBL" id="CAEY01000696">
    <property type="status" value="NOT_ANNOTATED_CDS"/>
    <property type="molecule type" value="Genomic_DNA"/>
</dbReference>